<reference evidence="1" key="1">
    <citation type="submission" date="2023-05" db="EMBL/GenBank/DDBJ databases">
        <title>Nepenthes gracilis genome sequencing.</title>
        <authorList>
            <person name="Fukushima K."/>
        </authorList>
    </citation>
    <scope>NUCLEOTIDE SEQUENCE</scope>
    <source>
        <strain evidence="1">SING2019-196</strain>
    </source>
</reference>
<dbReference type="EMBL" id="BSYO01000002">
    <property type="protein sequence ID" value="GMH01267.1"/>
    <property type="molecule type" value="Genomic_DNA"/>
</dbReference>
<proteinExistence type="predicted"/>
<dbReference type="Proteomes" id="UP001279734">
    <property type="component" value="Unassembled WGS sequence"/>
</dbReference>
<organism evidence="1 2">
    <name type="scientific">Nepenthes gracilis</name>
    <name type="common">Slender pitcher plant</name>
    <dbReference type="NCBI Taxonomy" id="150966"/>
    <lineage>
        <taxon>Eukaryota</taxon>
        <taxon>Viridiplantae</taxon>
        <taxon>Streptophyta</taxon>
        <taxon>Embryophyta</taxon>
        <taxon>Tracheophyta</taxon>
        <taxon>Spermatophyta</taxon>
        <taxon>Magnoliopsida</taxon>
        <taxon>eudicotyledons</taxon>
        <taxon>Gunneridae</taxon>
        <taxon>Pentapetalae</taxon>
        <taxon>Caryophyllales</taxon>
        <taxon>Nepenthaceae</taxon>
        <taxon>Nepenthes</taxon>
    </lineage>
</organism>
<accession>A0AAD3RYX4</accession>
<evidence type="ECO:0000313" key="1">
    <source>
        <dbReference type="EMBL" id="GMH01267.1"/>
    </source>
</evidence>
<dbReference type="AlphaFoldDB" id="A0AAD3RYX4"/>
<gene>
    <name evidence="1" type="ORF">Nepgr_003106</name>
</gene>
<evidence type="ECO:0000313" key="2">
    <source>
        <dbReference type="Proteomes" id="UP001279734"/>
    </source>
</evidence>
<name>A0AAD3RYX4_NEPGR</name>
<keyword evidence="2" id="KW-1185">Reference proteome</keyword>
<sequence>MNRTEDHGPPIDGSFAGGSVADKFGRTKTFQLEADLVSRMAMIVGYTHLGHPIKALKLLVDKSGSKLTSFQLEKSLILTTWGDILSTAFLTPVYLLASYVRHLFEVTTNEDMRKITSAVVMRDEDGEKCGSLADFGGPDLGAIGVLNEAVRLAPNLPDPYHILVLSIMHSAIKRQVQAAI</sequence>
<protein>
    <submittedName>
        <fullName evidence="1">Uncharacterized protein</fullName>
    </submittedName>
</protein>
<comment type="caution">
    <text evidence="1">The sequence shown here is derived from an EMBL/GenBank/DDBJ whole genome shotgun (WGS) entry which is preliminary data.</text>
</comment>